<gene>
    <name evidence="2" type="ORF">IWX46DRAFT_145040</name>
</gene>
<evidence type="ECO:0000256" key="1">
    <source>
        <dbReference type="SAM" id="MobiDB-lite"/>
    </source>
</evidence>
<reference evidence="2 3" key="1">
    <citation type="submission" date="2024-04" db="EMBL/GenBank/DDBJ databases">
        <title>Phyllosticta paracitricarpa is synonymous to the EU quarantine fungus P. citricarpa based on phylogenomic analyses.</title>
        <authorList>
            <consortium name="Lawrence Berkeley National Laboratory"/>
            <person name="Van Ingen-Buijs V.A."/>
            <person name="Van Westerhoven A.C."/>
            <person name="Haridas S."/>
            <person name="Skiadas P."/>
            <person name="Martin F."/>
            <person name="Groenewald J.Z."/>
            <person name="Crous P.W."/>
            <person name="Seidl M.F."/>
        </authorList>
    </citation>
    <scope>NUCLEOTIDE SEQUENCE [LARGE SCALE GENOMIC DNA]</scope>
    <source>
        <strain evidence="2 3">CBS 122670</strain>
    </source>
</reference>
<evidence type="ECO:0000313" key="2">
    <source>
        <dbReference type="EMBL" id="KAK7555901.1"/>
    </source>
</evidence>
<accession>A0ABR1MQB3</accession>
<comment type="caution">
    <text evidence="2">The sequence shown here is derived from an EMBL/GenBank/DDBJ whole genome shotgun (WGS) entry which is preliminary data.</text>
</comment>
<keyword evidence="3" id="KW-1185">Reference proteome</keyword>
<dbReference type="EMBL" id="JBBPDW010000002">
    <property type="protein sequence ID" value="KAK7555901.1"/>
    <property type="molecule type" value="Genomic_DNA"/>
</dbReference>
<feature type="region of interest" description="Disordered" evidence="1">
    <location>
        <begin position="107"/>
        <end position="146"/>
    </location>
</feature>
<evidence type="ECO:0000313" key="3">
    <source>
        <dbReference type="Proteomes" id="UP001365128"/>
    </source>
</evidence>
<dbReference type="Proteomes" id="UP001365128">
    <property type="component" value="Unassembled WGS sequence"/>
</dbReference>
<protein>
    <submittedName>
        <fullName evidence="2">Uncharacterized protein</fullName>
    </submittedName>
</protein>
<sequence>MFLQTHHVRARYQPKIVIMLAFAIDYLPSPSVPVHVLLAFSLCRNQAAVHRPRNIVGHTEPIYVGASQVPGKRCPEPEKSFLLFAKTYHKAAEPDLHSAAAYPSIRPSVQTSSDGDHPKDSPSRAPGARHKSTAPLDACGASGRRGARLRRTSARCRWTPSSLSCLVTLPARLPCHCRHGITRLSPRLVSPRLASFGWLARSLHVTLSVLSGLCVGPAPCIHWLACSFGCLVVHLARGGSQ</sequence>
<proteinExistence type="predicted"/>
<name>A0ABR1MQB3_9PEZI</name>
<organism evidence="2 3">
    <name type="scientific">Phyllosticta citricarpa</name>
    <dbReference type="NCBI Taxonomy" id="55181"/>
    <lineage>
        <taxon>Eukaryota</taxon>
        <taxon>Fungi</taxon>
        <taxon>Dikarya</taxon>
        <taxon>Ascomycota</taxon>
        <taxon>Pezizomycotina</taxon>
        <taxon>Dothideomycetes</taxon>
        <taxon>Dothideomycetes incertae sedis</taxon>
        <taxon>Botryosphaeriales</taxon>
        <taxon>Phyllostictaceae</taxon>
        <taxon>Phyllosticta</taxon>
    </lineage>
</organism>